<reference evidence="3" key="3">
    <citation type="submission" date="2015-06" db="UniProtKB">
        <authorList>
            <consortium name="EnsemblProtists"/>
        </authorList>
    </citation>
    <scope>IDENTIFICATION</scope>
</reference>
<feature type="region of interest" description="Disordered" evidence="1">
    <location>
        <begin position="1083"/>
        <end position="1152"/>
    </location>
</feature>
<reference evidence="4" key="2">
    <citation type="submission" date="2012-11" db="EMBL/GenBank/DDBJ databases">
        <authorList>
            <person name="Kuo A."/>
            <person name="Curtis B.A."/>
            <person name="Tanifuji G."/>
            <person name="Burki F."/>
            <person name="Gruber A."/>
            <person name="Irimia M."/>
            <person name="Maruyama S."/>
            <person name="Arias M.C."/>
            <person name="Ball S.G."/>
            <person name="Gile G.H."/>
            <person name="Hirakawa Y."/>
            <person name="Hopkins J.F."/>
            <person name="Rensing S.A."/>
            <person name="Schmutz J."/>
            <person name="Symeonidi A."/>
            <person name="Elias M."/>
            <person name="Eveleigh R.J."/>
            <person name="Herman E.K."/>
            <person name="Klute M.J."/>
            <person name="Nakayama T."/>
            <person name="Obornik M."/>
            <person name="Reyes-Prieto A."/>
            <person name="Armbrust E.V."/>
            <person name="Aves S.J."/>
            <person name="Beiko R.G."/>
            <person name="Coutinho P."/>
            <person name="Dacks J.B."/>
            <person name="Durnford D.G."/>
            <person name="Fast N.M."/>
            <person name="Green B.R."/>
            <person name="Grisdale C."/>
            <person name="Hempe F."/>
            <person name="Henrissat B."/>
            <person name="Hoppner M.P."/>
            <person name="Ishida K.-I."/>
            <person name="Kim E."/>
            <person name="Koreny L."/>
            <person name="Kroth P.G."/>
            <person name="Liu Y."/>
            <person name="Malik S.-B."/>
            <person name="Maier U.G."/>
            <person name="McRose D."/>
            <person name="Mock T."/>
            <person name="Neilson J.A."/>
            <person name="Onodera N.T."/>
            <person name="Poole A.M."/>
            <person name="Pritham E.J."/>
            <person name="Richards T.A."/>
            <person name="Rocap G."/>
            <person name="Roy S.W."/>
            <person name="Sarai C."/>
            <person name="Schaack S."/>
            <person name="Shirato S."/>
            <person name="Slamovits C.H."/>
            <person name="Spencer D.F."/>
            <person name="Suzuki S."/>
            <person name="Worden A.Z."/>
            <person name="Zauner S."/>
            <person name="Barry K."/>
            <person name="Bell C."/>
            <person name="Bharti A.K."/>
            <person name="Crow J.A."/>
            <person name="Grimwood J."/>
            <person name="Kramer R."/>
            <person name="Lindquist E."/>
            <person name="Lucas S."/>
            <person name="Salamov A."/>
            <person name="McFadden G.I."/>
            <person name="Lane C.E."/>
            <person name="Keeling P.J."/>
            <person name="Gray M.W."/>
            <person name="Grigoriev I.V."/>
            <person name="Archibald J.M."/>
        </authorList>
    </citation>
    <scope>NUCLEOTIDE SEQUENCE</scope>
    <source>
        <strain evidence="4">CCMP2712</strain>
    </source>
</reference>
<evidence type="ECO:0000313" key="4">
    <source>
        <dbReference type="Proteomes" id="UP000011087"/>
    </source>
</evidence>
<gene>
    <name evidence="2" type="ORF">GUITHDRAFT_136337</name>
</gene>
<feature type="compositionally biased region" description="Basic and acidic residues" evidence="1">
    <location>
        <begin position="1110"/>
        <end position="1126"/>
    </location>
</feature>
<dbReference type="RefSeq" id="XP_005836169.1">
    <property type="nucleotide sequence ID" value="XM_005836112.1"/>
</dbReference>
<dbReference type="EMBL" id="JH992983">
    <property type="protein sequence ID" value="EKX49189.1"/>
    <property type="molecule type" value="Genomic_DNA"/>
</dbReference>
<reference evidence="2 4" key="1">
    <citation type="journal article" date="2012" name="Nature">
        <title>Algal genomes reveal evolutionary mosaicism and the fate of nucleomorphs.</title>
        <authorList>
            <consortium name="DOE Joint Genome Institute"/>
            <person name="Curtis B.A."/>
            <person name="Tanifuji G."/>
            <person name="Burki F."/>
            <person name="Gruber A."/>
            <person name="Irimia M."/>
            <person name="Maruyama S."/>
            <person name="Arias M.C."/>
            <person name="Ball S.G."/>
            <person name="Gile G.H."/>
            <person name="Hirakawa Y."/>
            <person name="Hopkins J.F."/>
            <person name="Kuo A."/>
            <person name="Rensing S.A."/>
            <person name="Schmutz J."/>
            <person name="Symeonidi A."/>
            <person name="Elias M."/>
            <person name="Eveleigh R.J."/>
            <person name="Herman E.K."/>
            <person name="Klute M.J."/>
            <person name="Nakayama T."/>
            <person name="Obornik M."/>
            <person name="Reyes-Prieto A."/>
            <person name="Armbrust E.V."/>
            <person name="Aves S.J."/>
            <person name="Beiko R.G."/>
            <person name="Coutinho P."/>
            <person name="Dacks J.B."/>
            <person name="Durnford D.G."/>
            <person name="Fast N.M."/>
            <person name="Green B.R."/>
            <person name="Grisdale C.J."/>
            <person name="Hempel F."/>
            <person name="Henrissat B."/>
            <person name="Hoppner M.P."/>
            <person name="Ishida K."/>
            <person name="Kim E."/>
            <person name="Koreny L."/>
            <person name="Kroth P.G."/>
            <person name="Liu Y."/>
            <person name="Malik S.B."/>
            <person name="Maier U.G."/>
            <person name="McRose D."/>
            <person name="Mock T."/>
            <person name="Neilson J.A."/>
            <person name="Onodera N.T."/>
            <person name="Poole A.M."/>
            <person name="Pritham E.J."/>
            <person name="Richards T.A."/>
            <person name="Rocap G."/>
            <person name="Roy S.W."/>
            <person name="Sarai C."/>
            <person name="Schaack S."/>
            <person name="Shirato S."/>
            <person name="Slamovits C.H."/>
            <person name="Spencer D.F."/>
            <person name="Suzuki S."/>
            <person name="Worden A.Z."/>
            <person name="Zauner S."/>
            <person name="Barry K."/>
            <person name="Bell C."/>
            <person name="Bharti A.K."/>
            <person name="Crow J.A."/>
            <person name="Grimwood J."/>
            <person name="Kramer R."/>
            <person name="Lindquist E."/>
            <person name="Lucas S."/>
            <person name="Salamov A."/>
            <person name="McFadden G.I."/>
            <person name="Lane C.E."/>
            <person name="Keeling P.J."/>
            <person name="Gray M.W."/>
            <person name="Grigoriev I.V."/>
            <person name="Archibald J.M."/>
        </authorList>
    </citation>
    <scope>NUCLEOTIDE SEQUENCE</scope>
    <source>
        <strain evidence="2 4">CCMP2712</strain>
    </source>
</reference>
<name>L1JLW4_GUITC</name>
<feature type="compositionally biased region" description="Basic and acidic residues" evidence="1">
    <location>
        <begin position="1"/>
        <end position="11"/>
    </location>
</feature>
<dbReference type="PaxDb" id="55529-EKX49189"/>
<accession>L1JLW4</accession>
<feature type="region of interest" description="Disordered" evidence="1">
    <location>
        <begin position="1175"/>
        <end position="1245"/>
    </location>
</feature>
<feature type="region of interest" description="Disordered" evidence="1">
    <location>
        <begin position="1"/>
        <end position="21"/>
    </location>
</feature>
<dbReference type="OrthoDB" id="10692174at2759"/>
<proteinExistence type="predicted"/>
<evidence type="ECO:0000313" key="3">
    <source>
        <dbReference type="EnsemblProtists" id="EKX49189"/>
    </source>
</evidence>
<dbReference type="Proteomes" id="UP000011087">
    <property type="component" value="Unassembled WGS sequence"/>
</dbReference>
<sequence>MQDLDPDRPDAYVEPEEPVENEDFDRTALEVMPEYEEEPLTGKLNLTFMLTKNDYKKRLSYSEAIEVERIWQNNRAVLQSQSESDHDNRNLLPWEQEASQMLDEAIEYVRERDRDVEMKGIEYKDNKNDNRHHHHILDNKSQHQVHYLKGQETMSNTSLQDALMAPEDPEPTPNLFDDYEYCDLKSCMRYEALKAVADKEKKKRIDSDDSIRNLVASELLNVSSTTSKISYGELVSGEPPDEWPFRPGRRTKDNIFDHEIDENLLEKYTLTWDKILKNEEFWIERIKRSMDREYLETLLQVREKWGFVPVPDVDVEGVTCWNSTVPPPLLPPPSPRRDDLILPDAFKTFAAAVWAAKDGERIFLRAGNHTWKGAESRSDLAIQYDGIFMNSKLPPRIIEVLFGIVSVPNCELDPFLLASPDLPPPPVLRAEPTLNLLELEQAGQEESFCLHVTGEEGARLCGRMMLQANSVGSFLGVRLAMENNNSYLEDEKDDAVYMNAIETRGGPWLFQHCELRACGAVALCAARRSLTKIRQSVIGGVSHQRERHSGGGRATCGLLARDFARVVLNEDTIEMTGTVILPALHAVGMSQVSVDRSVFQRNIHSVGVLDRAQVKLSSCFLQNNFQGAFLAVNKQGEVARDDELGEEERRMVEVMLTERAKKEQGMRKFFHQFPIHWDKYRRAWTRVPSRPTRRMDPLLGNVTDGWLYGLPGWTHGVPDSVKERVEALMDASIASSSNLLELSSSVFKWGQVGCPLSLRIANGDAEGDQLTINFNGGSHEASLHVRGCNVSGALWSTNDRPGVFRSEDVLEMQDVWKETFVEGPYRMNCSHMLEQFGFKWDESMRDWLKPVRRADGSYVFVRWNETRFEDEAPGGYPGTPEDYPMFDPETGAEILPLNETVVKRKSIPFLNFETGEPPKAIAEHWKKEKRIIQLKELLELKRLREDPEYLTMKLAGDPEPEEEGVGLKMKYYKTDAERRVASMRLLEKFFNRPYRGKLEAGNEEPITLYDFQPKGDSMASKKTPPHSIKLNKRGDRLEVRVTLPRHIPDSVLDIKADNGGFKLDTGSWGGGYHLEAAWPQNVEGKENADGNSKRAGDKVKTSKSKQPAKGKKETGKKQGKRGRAEVEEGGDSAEVGASDKKPKKKAKTIVSDKSTALSLMESIVDKAEAEVETKLKKEKEKNDKIKQIMDKRNERKSMKQEKKTVLMQKLKEVSSKKQAQEKKKEEAPETKSKKKRVSWGQNESR</sequence>
<keyword evidence="4" id="KW-1185">Reference proteome</keyword>
<dbReference type="EnsemblProtists" id="EKX49189">
    <property type="protein sequence ID" value="EKX49189"/>
    <property type="gene ID" value="GUITHDRAFT_136337"/>
</dbReference>
<feature type="compositionally biased region" description="Basic and acidic residues" evidence="1">
    <location>
        <begin position="1083"/>
        <end position="1100"/>
    </location>
</feature>
<protein>
    <submittedName>
        <fullName evidence="2 3">Uncharacterized protein</fullName>
    </submittedName>
</protein>
<evidence type="ECO:0000313" key="2">
    <source>
        <dbReference type="EMBL" id="EKX49189.1"/>
    </source>
</evidence>
<evidence type="ECO:0000256" key="1">
    <source>
        <dbReference type="SAM" id="MobiDB-lite"/>
    </source>
</evidence>
<dbReference type="AlphaFoldDB" id="L1JLW4"/>
<feature type="compositionally biased region" description="Basic and acidic residues" evidence="1">
    <location>
        <begin position="1175"/>
        <end position="1231"/>
    </location>
</feature>
<dbReference type="HOGENOM" id="CLU_266319_0_0_1"/>
<dbReference type="GeneID" id="17305860"/>
<dbReference type="KEGG" id="gtt:GUITHDRAFT_136337"/>
<organism evidence="2">
    <name type="scientific">Guillardia theta (strain CCMP2712)</name>
    <name type="common">Cryptophyte</name>
    <dbReference type="NCBI Taxonomy" id="905079"/>
    <lineage>
        <taxon>Eukaryota</taxon>
        <taxon>Cryptophyceae</taxon>
        <taxon>Pyrenomonadales</taxon>
        <taxon>Geminigeraceae</taxon>
        <taxon>Guillardia</taxon>
    </lineage>
</organism>